<evidence type="ECO:0000259" key="8">
    <source>
        <dbReference type="PROSITE" id="PS01124"/>
    </source>
</evidence>
<proteinExistence type="predicted"/>
<dbReference type="EMBL" id="LT838272">
    <property type="protein sequence ID" value="SMB99912.1"/>
    <property type="molecule type" value="Genomic_DNA"/>
</dbReference>
<evidence type="ECO:0000256" key="6">
    <source>
        <dbReference type="PROSITE-ProRule" id="PRU00169"/>
    </source>
</evidence>
<evidence type="ECO:0000256" key="2">
    <source>
        <dbReference type="ARBA" id="ARBA00023015"/>
    </source>
</evidence>
<keyword evidence="2" id="KW-0805">Transcription regulation</keyword>
<keyword evidence="7" id="KW-0175">Coiled coil</keyword>
<dbReference type="GO" id="GO:0000160">
    <property type="term" value="P:phosphorelay signal transduction system"/>
    <property type="evidence" value="ECO:0007669"/>
    <property type="project" value="InterPro"/>
</dbReference>
<reference evidence="10 11" key="1">
    <citation type="submission" date="2017-04" db="EMBL/GenBank/DDBJ databases">
        <authorList>
            <person name="Afonso C.L."/>
            <person name="Miller P.J."/>
            <person name="Scott M.A."/>
            <person name="Spackman E."/>
            <person name="Goraichik I."/>
            <person name="Dimitrov K.M."/>
            <person name="Suarez D.L."/>
            <person name="Swayne D.E."/>
        </authorList>
    </citation>
    <scope>NUCLEOTIDE SEQUENCE [LARGE SCALE GENOMIC DNA]</scope>
    <source>
        <strain evidence="10 11">ToBE</strain>
    </source>
</reference>
<dbReference type="SMART" id="SM00448">
    <property type="entry name" value="REC"/>
    <property type="match status" value="1"/>
</dbReference>
<dbReference type="GO" id="GO:0043565">
    <property type="term" value="F:sequence-specific DNA binding"/>
    <property type="evidence" value="ECO:0007669"/>
    <property type="project" value="InterPro"/>
</dbReference>
<dbReference type="Pfam" id="PF17853">
    <property type="entry name" value="GGDEF_2"/>
    <property type="match status" value="1"/>
</dbReference>
<dbReference type="SUPFAM" id="SSF52172">
    <property type="entry name" value="CheY-like"/>
    <property type="match status" value="1"/>
</dbReference>
<dbReference type="PROSITE" id="PS01124">
    <property type="entry name" value="HTH_ARAC_FAMILY_2"/>
    <property type="match status" value="1"/>
</dbReference>
<dbReference type="Proteomes" id="UP000192569">
    <property type="component" value="Chromosome I"/>
</dbReference>
<feature type="domain" description="HTH araC/xylS-type" evidence="8">
    <location>
        <begin position="437"/>
        <end position="535"/>
    </location>
</feature>
<keyword evidence="3" id="KW-0238">DNA-binding</keyword>
<feature type="coiled-coil region" evidence="7">
    <location>
        <begin position="116"/>
        <end position="143"/>
    </location>
</feature>
<dbReference type="InterPro" id="IPR011006">
    <property type="entry name" value="CheY-like_superfamily"/>
</dbReference>
<gene>
    <name evidence="10" type="ORF">SAMN00808754_3156</name>
</gene>
<dbReference type="SUPFAM" id="SSF46689">
    <property type="entry name" value="Homeodomain-like"/>
    <property type="match status" value="2"/>
</dbReference>
<evidence type="ECO:0000256" key="4">
    <source>
        <dbReference type="ARBA" id="ARBA00023163"/>
    </source>
</evidence>
<evidence type="ECO:0000256" key="7">
    <source>
        <dbReference type="SAM" id="Coils"/>
    </source>
</evidence>
<dbReference type="PROSITE" id="PS00041">
    <property type="entry name" value="HTH_ARAC_FAMILY_1"/>
    <property type="match status" value="1"/>
</dbReference>
<evidence type="ECO:0000313" key="11">
    <source>
        <dbReference type="Proteomes" id="UP000192569"/>
    </source>
</evidence>
<evidence type="ECO:0000256" key="3">
    <source>
        <dbReference type="ARBA" id="ARBA00023125"/>
    </source>
</evidence>
<dbReference type="InterPro" id="IPR018062">
    <property type="entry name" value="HTH_AraC-typ_CS"/>
</dbReference>
<dbReference type="AlphaFoldDB" id="A0A1W1W2R1"/>
<dbReference type="OrthoDB" id="9779969at2"/>
<feature type="modified residue" description="4-aspartylphosphate" evidence="6">
    <location>
        <position position="55"/>
    </location>
</feature>
<dbReference type="CDD" id="cd17536">
    <property type="entry name" value="REC_YesN-like"/>
    <property type="match status" value="1"/>
</dbReference>
<name>A0A1W1W2R1_9FIRM</name>
<dbReference type="PROSITE" id="PS50110">
    <property type="entry name" value="RESPONSE_REGULATORY"/>
    <property type="match status" value="1"/>
</dbReference>
<dbReference type="InterPro" id="IPR001789">
    <property type="entry name" value="Sig_transdc_resp-reg_receiver"/>
</dbReference>
<organism evidence="10 11">
    <name type="scientific">Thermanaeromonas toyohensis ToBE</name>
    <dbReference type="NCBI Taxonomy" id="698762"/>
    <lineage>
        <taxon>Bacteria</taxon>
        <taxon>Bacillati</taxon>
        <taxon>Bacillota</taxon>
        <taxon>Clostridia</taxon>
        <taxon>Neomoorellales</taxon>
        <taxon>Neomoorellaceae</taxon>
        <taxon>Thermanaeromonas</taxon>
    </lineage>
</organism>
<dbReference type="Gene3D" id="3.40.50.2300">
    <property type="match status" value="1"/>
</dbReference>
<dbReference type="RefSeq" id="WP_084666804.1">
    <property type="nucleotide sequence ID" value="NZ_LT838272.1"/>
</dbReference>
<keyword evidence="11" id="KW-1185">Reference proteome</keyword>
<evidence type="ECO:0000256" key="1">
    <source>
        <dbReference type="ARBA" id="ARBA00018672"/>
    </source>
</evidence>
<dbReference type="Pfam" id="PF00072">
    <property type="entry name" value="Response_reg"/>
    <property type="match status" value="1"/>
</dbReference>
<dbReference type="InterPro" id="IPR041522">
    <property type="entry name" value="CdaR_GGDEF"/>
</dbReference>
<keyword evidence="6" id="KW-0597">Phosphoprotein</keyword>
<dbReference type="InterPro" id="IPR009057">
    <property type="entry name" value="Homeodomain-like_sf"/>
</dbReference>
<dbReference type="Gene3D" id="1.10.10.60">
    <property type="entry name" value="Homeodomain-like"/>
    <property type="match status" value="2"/>
</dbReference>
<dbReference type="PANTHER" id="PTHR43280:SF28">
    <property type="entry name" value="HTH-TYPE TRANSCRIPTIONAL ACTIVATOR RHAS"/>
    <property type="match status" value="1"/>
</dbReference>
<evidence type="ECO:0000259" key="9">
    <source>
        <dbReference type="PROSITE" id="PS50110"/>
    </source>
</evidence>
<evidence type="ECO:0000313" key="10">
    <source>
        <dbReference type="EMBL" id="SMB99912.1"/>
    </source>
</evidence>
<dbReference type="Pfam" id="PF12833">
    <property type="entry name" value="HTH_18"/>
    <property type="match status" value="1"/>
</dbReference>
<comment type="function">
    <text evidence="5">May play the central regulatory role in sporulation. It may be an element of the effector pathway responsible for the activation of sporulation genes in response to nutritional stress. Spo0A may act in concert with spo0H (a sigma factor) to control the expression of some genes that are critical to the sporulation process.</text>
</comment>
<dbReference type="SMART" id="SM00342">
    <property type="entry name" value="HTH_ARAC"/>
    <property type="match status" value="1"/>
</dbReference>
<dbReference type="GO" id="GO:0003700">
    <property type="term" value="F:DNA-binding transcription factor activity"/>
    <property type="evidence" value="ECO:0007669"/>
    <property type="project" value="InterPro"/>
</dbReference>
<dbReference type="STRING" id="698762.SAMN00808754_3156"/>
<sequence>MLKLLIADDEPLERQAIRYVLQRERPAYQVVGEGRDGTEAVRLAQRLSPDVVLLDIKMPVMDGLEAGKVIRKLRPEARLIFITAYDEFAYAQEAVALGASRYLLKPVATEELVTLLDDLAQEIEKERLAREETEQLRSALEEMLPLIRQGFALDLVAGHIEPEEIKARAEFLGLASLPRLVMVAAIDRFPARPGGLLEAERQYLKKKVWHILEETASEWRGALVVPGLKEEFLLLLSTDHLPDRVRVREEAICLAKKLCEKVRQLTPLTITVGIGRPVIEPVQLSRSYAEAAAAAEYRILYGGDQVIHADDVTVLPRSREPFSSPAEQSLSLAIRLGDKEAAWRHLTHIMAEAIFKQEVRPPVLKVKILELISLATRSALEAGANPDEIAEVMLAGSTELVMGESLNELQTRVKEKIGILVDKVVQAREQRNNNLIDRAIKFIKENYHRDISLEDVAHHVYLSPCYFSRLFKQVQGENFIDYLTRVRLEVAKELLLRTDLSINEIAARVGYRDYRYFGQVFKKMEGYTPTIFRKKMGGG</sequence>
<feature type="domain" description="Response regulatory" evidence="9">
    <location>
        <begin position="3"/>
        <end position="120"/>
    </location>
</feature>
<dbReference type="PANTHER" id="PTHR43280">
    <property type="entry name" value="ARAC-FAMILY TRANSCRIPTIONAL REGULATOR"/>
    <property type="match status" value="1"/>
</dbReference>
<protein>
    <recommendedName>
        <fullName evidence="1">Stage 0 sporulation protein A homolog</fullName>
    </recommendedName>
</protein>
<evidence type="ECO:0000256" key="5">
    <source>
        <dbReference type="ARBA" id="ARBA00024867"/>
    </source>
</evidence>
<accession>A0A1W1W2R1</accession>
<dbReference type="InterPro" id="IPR018060">
    <property type="entry name" value="HTH_AraC"/>
</dbReference>
<keyword evidence="4" id="KW-0804">Transcription</keyword>